<evidence type="ECO:0000313" key="7">
    <source>
        <dbReference type="Proteomes" id="UP000183090"/>
    </source>
</evidence>
<dbReference type="InterPro" id="IPR010158">
    <property type="entry name" value="Amidase_Cbmase"/>
</dbReference>
<feature type="binding site" evidence="3">
    <location>
        <position position="385"/>
    </location>
    <ligand>
        <name>Zn(2+)</name>
        <dbReference type="ChEBI" id="CHEBI:29105"/>
        <label>2</label>
    </ligand>
</feature>
<dbReference type="InterPro" id="IPR011650">
    <property type="entry name" value="Peptidase_M20_dimer"/>
</dbReference>
<dbReference type="PANTHER" id="PTHR32494">
    <property type="entry name" value="ALLANTOATE DEIMINASE-RELATED"/>
    <property type="match status" value="1"/>
</dbReference>
<gene>
    <name evidence="6" type="ORF">SAMN05216235_0200</name>
</gene>
<dbReference type="InterPro" id="IPR036264">
    <property type="entry name" value="Bact_exopeptidase_dim_dom"/>
</dbReference>
<dbReference type="Gene3D" id="3.30.70.360">
    <property type="match status" value="1"/>
</dbReference>
<dbReference type="EMBL" id="FOTB01000001">
    <property type="protein sequence ID" value="SFK53093.1"/>
    <property type="molecule type" value="Genomic_DNA"/>
</dbReference>
<keyword evidence="3" id="KW-0479">Metal-binding</keyword>
<comment type="similarity">
    <text evidence="1">Belongs to the peptidase M20 family.</text>
</comment>
<feature type="region of interest" description="Disordered" evidence="4">
    <location>
        <begin position="422"/>
        <end position="442"/>
    </location>
</feature>
<feature type="binding site" evidence="3">
    <location>
        <position position="93"/>
    </location>
    <ligand>
        <name>Zn(2+)</name>
        <dbReference type="ChEBI" id="CHEBI:29105"/>
        <label>1</label>
    </ligand>
</feature>
<proteinExistence type="inferred from homology"/>
<dbReference type="InterPro" id="IPR002933">
    <property type="entry name" value="Peptidase_M20"/>
</dbReference>
<feature type="domain" description="Peptidase M20 dimerisation" evidence="5">
    <location>
        <begin position="214"/>
        <end position="315"/>
    </location>
</feature>
<dbReference type="GO" id="GO:0016813">
    <property type="term" value="F:hydrolase activity, acting on carbon-nitrogen (but not peptide) bonds, in linear amidines"/>
    <property type="evidence" value="ECO:0007669"/>
    <property type="project" value="InterPro"/>
</dbReference>
<reference evidence="6 7" key="1">
    <citation type="submission" date="2016-10" db="EMBL/GenBank/DDBJ databases">
        <authorList>
            <person name="Varghese N."/>
            <person name="Submissions S."/>
        </authorList>
    </citation>
    <scope>NUCLEOTIDE SEQUENCE [LARGE SCALE GENOMIC DNA]</scope>
    <source>
        <strain evidence="6 7">CGMCC 1.6501</strain>
    </source>
</reference>
<accession>A0AA94HBT4</accession>
<feature type="compositionally biased region" description="Polar residues" evidence="4">
    <location>
        <begin position="422"/>
        <end position="434"/>
    </location>
</feature>
<evidence type="ECO:0000256" key="1">
    <source>
        <dbReference type="ARBA" id="ARBA00006153"/>
    </source>
</evidence>
<dbReference type="NCBIfam" id="TIGR01879">
    <property type="entry name" value="hydantase"/>
    <property type="match status" value="1"/>
</dbReference>
<dbReference type="RefSeq" id="WP_082103653.1">
    <property type="nucleotide sequence ID" value="NZ_CP011366.1"/>
</dbReference>
<dbReference type="Proteomes" id="UP000183090">
    <property type="component" value="Unassembled WGS sequence"/>
</dbReference>
<dbReference type="AlphaFoldDB" id="A0AA94HBT4"/>
<feature type="binding site" evidence="3">
    <location>
        <position position="192"/>
    </location>
    <ligand>
        <name>Zn(2+)</name>
        <dbReference type="ChEBI" id="CHEBI:29105"/>
        <label>1</label>
    </ligand>
</feature>
<comment type="caution">
    <text evidence="6">The sequence shown here is derived from an EMBL/GenBank/DDBJ whole genome shotgun (WGS) entry which is preliminary data.</text>
</comment>
<evidence type="ECO:0000259" key="5">
    <source>
        <dbReference type="Pfam" id="PF07687"/>
    </source>
</evidence>
<feature type="binding site" evidence="3">
    <location>
        <position position="82"/>
    </location>
    <ligand>
        <name>Zn(2+)</name>
        <dbReference type="ChEBI" id="CHEBI:29105"/>
        <label>1</label>
    </ligand>
</feature>
<dbReference type="NCBIfam" id="NF006771">
    <property type="entry name" value="PRK09290.1-5"/>
    <property type="match status" value="1"/>
</dbReference>
<dbReference type="Pfam" id="PF01546">
    <property type="entry name" value="Peptidase_M20"/>
    <property type="match status" value="1"/>
</dbReference>
<dbReference type="Pfam" id="PF07687">
    <property type="entry name" value="M20_dimer"/>
    <property type="match status" value="1"/>
</dbReference>
<keyword evidence="3" id="KW-0862">Zinc</keyword>
<dbReference type="Gene3D" id="3.40.630.10">
    <property type="entry name" value="Zn peptidases"/>
    <property type="match status" value="1"/>
</dbReference>
<dbReference type="GO" id="GO:0046872">
    <property type="term" value="F:metal ion binding"/>
    <property type="evidence" value="ECO:0007669"/>
    <property type="project" value="UniProtKB-KW"/>
</dbReference>
<organism evidence="6 7">
    <name type="scientific">Salinicoccus halodurans</name>
    <dbReference type="NCBI Taxonomy" id="407035"/>
    <lineage>
        <taxon>Bacteria</taxon>
        <taxon>Bacillati</taxon>
        <taxon>Bacillota</taxon>
        <taxon>Bacilli</taxon>
        <taxon>Bacillales</taxon>
        <taxon>Staphylococcaceae</taxon>
        <taxon>Salinicoccus</taxon>
    </lineage>
</organism>
<comment type="cofactor">
    <cofactor evidence="3">
        <name>Zn(2+)</name>
        <dbReference type="ChEBI" id="CHEBI:29105"/>
    </cofactor>
    <text evidence="3">Binds 2 Zn(2+) ions per subunit.</text>
</comment>
<name>A0AA94HBT4_9STAP</name>
<dbReference type="PIRSF" id="PIRSF001235">
    <property type="entry name" value="Amidase_carbamoylase"/>
    <property type="match status" value="1"/>
</dbReference>
<evidence type="ECO:0000256" key="2">
    <source>
        <dbReference type="ARBA" id="ARBA00022801"/>
    </source>
</evidence>
<dbReference type="SUPFAM" id="SSF53187">
    <property type="entry name" value="Zn-dependent exopeptidases"/>
    <property type="match status" value="1"/>
</dbReference>
<evidence type="ECO:0000313" key="6">
    <source>
        <dbReference type="EMBL" id="SFK53093.1"/>
    </source>
</evidence>
<sequence>MDFTINKDRLSVRLSELAEIGKIGETGVCRLALSKEYKEGLELVRKWMDEAGLKTRFDNFGNLIGRLEGKNPDAPAVMLGSHIDSQPYGGRYDGTIGVLGALEAVQTMMEKDIVPDSPVEIISFCDEEGHRFGVGLFGSRGILGQLESGELERADEDGVTRREALIEFGADPDKLHESEYDEEQISSYIEMHIEQGPKLQEQNQPIGIVSGIAGPRWLTVKLEGFAGHAGTVPMKMRQDALTGAAEIITAFNTIVQSEPDAPTVGTIGDLKVFPGGRSIIPERAEFTVDLRDIDLDRRNDYEQQLRDTVEKAAEKHWLNFEITDDGGTSPKDSSKKIMTIMQEESDSMSLAPPVLMSGAFHDASHMADACDMGMIFVRCKDGISHNPKEYSTDEDIATGTELLYKTMLRLVGNGALNDRISYSKSDSNHSQSIKDSVGNEKF</sequence>
<dbReference type="CDD" id="cd03884">
    <property type="entry name" value="M20_bAS"/>
    <property type="match status" value="1"/>
</dbReference>
<feature type="binding site" evidence="3">
    <location>
        <position position="93"/>
    </location>
    <ligand>
        <name>Zn(2+)</name>
        <dbReference type="ChEBI" id="CHEBI:29105"/>
        <label>2</label>
    </ligand>
</feature>
<feature type="binding site" evidence="3">
    <location>
        <position position="128"/>
    </location>
    <ligand>
        <name>Zn(2+)</name>
        <dbReference type="ChEBI" id="CHEBI:29105"/>
        <label>2</label>
    </ligand>
</feature>
<dbReference type="SUPFAM" id="SSF55031">
    <property type="entry name" value="Bacterial exopeptidase dimerisation domain"/>
    <property type="match status" value="1"/>
</dbReference>
<evidence type="ECO:0000256" key="3">
    <source>
        <dbReference type="PIRSR" id="PIRSR001235-1"/>
    </source>
</evidence>
<dbReference type="PANTHER" id="PTHR32494:SF5">
    <property type="entry name" value="ALLANTOATE AMIDOHYDROLASE"/>
    <property type="match status" value="1"/>
</dbReference>
<evidence type="ECO:0000256" key="4">
    <source>
        <dbReference type="SAM" id="MobiDB-lite"/>
    </source>
</evidence>
<keyword evidence="2 6" id="KW-0378">Hydrolase</keyword>
<protein>
    <submittedName>
        <fullName evidence="6">N-carbamoyl-L-amino-acid hydrolase</fullName>
    </submittedName>
</protein>